<evidence type="ECO:0000313" key="1">
    <source>
        <dbReference type="EMBL" id="GAA1743471.1"/>
    </source>
</evidence>
<protein>
    <submittedName>
        <fullName evidence="1">Uncharacterized protein</fullName>
    </submittedName>
</protein>
<evidence type="ECO:0000313" key="2">
    <source>
        <dbReference type="Proteomes" id="UP001501475"/>
    </source>
</evidence>
<organism evidence="1 2">
    <name type="scientific">Nostocoides vanveenii</name>
    <dbReference type="NCBI Taxonomy" id="330835"/>
    <lineage>
        <taxon>Bacteria</taxon>
        <taxon>Bacillati</taxon>
        <taxon>Actinomycetota</taxon>
        <taxon>Actinomycetes</taxon>
        <taxon>Micrococcales</taxon>
        <taxon>Intrasporangiaceae</taxon>
        <taxon>Nostocoides</taxon>
    </lineage>
</organism>
<dbReference type="EMBL" id="BAAAPN010000001">
    <property type="protein sequence ID" value="GAA1743471.1"/>
    <property type="molecule type" value="Genomic_DNA"/>
</dbReference>
<comment type="caution">
    <text evidence="1">The sequence shown here is derived from an EMBL/GenBank/DDBJ whole genome shotgun (WGS) entry which is preliminary data.</text>
</comment>
<dbReference type="Proteomes" id="UP001501475">
    <property type="component" value="Unassembled WGS sequence"/>
</dbReference>
<name>A0ABN2JYC4_9MICO</name>
<sequence>MAKTALPEFMVTMGMPAAVALPRAPLMASGMGAETAMPWYPALTPASMSWACLAGSLLDS</sequence>
<reference evidence="1 2" key="1">
    <citation type="journal article" date="2019" name="Int. J. Syst. Evol. Microbiol.">
        <title>The Global Catalogue of Microorganisms (GCM) 10K type strain sequencing project: providing services to taxonomists for standard genome sequencing and annotation.</title>
        <authorList>
            <consortium name="The Broad Institute Genomics Platform"/>
            <consortium name="The Broad Institute Genome Sequencing Center for Infectious Disease"/>
            <person name="Wu L."/>
            <person name="Ma J."/>
        </authorList>
    </citation>
    <scope>NUCLEOTIDE SEQUENCE [LARGE SCALE GENOMIC DNA]</scope>
    <source>
        <strain evidence="1 2">JCM 15591</strain>
    </source>
</reference>
<accession>A0ABN2JYC4</accession>
<keyword evidence="2" id="KW-1185">Reference proteome</keyword>
<gene>
    <name evidence="1" type="ORF">GCM10009810_00350</name>
</gene>
<proteinExistence type="predicted"/>